<evidence type="ECO:0000313" key="2">
    <source>
        <dbReference type="Proteomes" id="UP001144280"/>
    </source>
</evidence>
<accession>A0ABQ5R793</accession>
<comment type="caution">
    <text evidence="1">The sequence shown here is derived from an EMBL/GenBank/DDBJ whole genome shotgun (WGS) entry which is preliminary data.</text>
</comment>
<gene>
    <name evidence="1" type="ORF">Pa4123_75560</name>
</gene>
<keyword evidence="2" id="KW-1185">Reference proteome</keyword>
<dbReference type="EMBL" id="BSDI01000057">
    <property type="protein sequence ID" value="GLI02278.1"/>
    <property type="molecule type" value="Genomic_DNA"/>
</dbReference>
<reference evidence="1" key="1">
    <citation type="submission" date="2022-12" db="EMBL/GenBank/DDBJ databases">
        <title>New Phytohabitans aurantiacus sp. RD004123 nov., an actinomycete isolated from soil.</title>
        <authorList>
            <person name="Triningsih D.W."/>
            <person name="Harunari E."/>
            <person name="Igarashi Y."/>
        </authorList>
    </citation>
    <scope>NUCLEOTIDE SEQUENCE</scope>
    <source>
        <strain evidence="1">RD004123</strain>
    </source>
</reference>
<name>A0ABQ5R793_9ACTN</name>
<organism evidence="1 2">
    <name type="scientific">Phytohabitans aurantiacus</name>
    <dbReference type="NCBI Taxonomy" id="3016789"/>
    <lineage>
        <taxon>Bacteria</taxon>
        <taxon>Bacillati</taxon>
        <taxon>Actinomycetota</taxon>
        <taxon>Actinomycetes</taxon>
        <taxon>Micromonosporales</taxon>
        <taxon>Micromonosporaceae</taxon>
    </lineage>
</organism>
<protein>
    <submittedName>
        <fullName evidence="1">Uncharacterized protein</fullName>
    </submittedName>
</protein>
<evidence type="ECO:0000313" key="1">
    <source>
        <dbReference type="EMBL" id="GLI02278.1"/>
    </source>
</evidence>
<dbReference type="Proteomes" id="UP001144280">
    <property type="component" value="Unassembled WGS sequence"/>
</dbReference>
<sequence>MLSVQVRLVELPAGPHWSLLDCHQVKPPLLDPGTYAVDEAAYGRDQVVGTFVLCTRRRARYPIRP</sequence>
<proteinExistence type="predicted"/>